<comment type="caution">
    <text evidence="1">The sequence shown here is derived from an EMBL/GenBank/DDBJ whole genome shotgun (WGS) entry which is preliminary data.</text>
</comment>
<dbReference type="RefSeq" id="WP_043941385.1">
    <property type="nucleotide sequence ID" value="NZ_JWHT01000034.1"/>
</dbReference>
<sequence>MQLKLDQDGFIDESLVDEVRAGLSTAGNAVGPVNQRTLKRNRQQFRELSAAFAKQIEWADAQKMSAAILDDIYLVTNKPTIAWGIDDVLLGLTFTIGSHEQFQGLDDATIIGMTADLLESLMYSGMVQPDLPAAVTDDWVRDELVAYRKELANQMVATDDPDEVRPNRAIAPLMANVATNATFQALSADVQHDMTDTLLPLFIGMMQKIAHEPVGKWTTVGLKRILFNYFVPTVVLTPDQISALPDALTALIASTPVVAVDATEFASTVQQLAWQFEHEATYPGYFSADKRVATAAMAVGINLNDKDALDVFADEYWDSKAGQEKFVSVGRGFGGLWDYLENERFFQQLKLKDQDARLFYQYMEPFFLKSLDPDWQADYDFSHWQATLAHNPQLAVLDALYGQTKAQMVKNIATSFVYEPEHEAQRHVQVWVQQVNDVLGPVLQVDEQGHVTFADQLRLQQIVRDQAPVPELKKLPVLMSTPSADLREMNHAQVTIFIEKLQMQLGDLLATDQLRWTETMLGDLMETAGGQWQQAITALADDDFVTLIESELFGRYTMRQAYFALQLLIAYLDNARALGELTKGRFDELVDLIKVAQDQHVALYLSHIMDRTEVTKPL</sequence>
<dbReference type="Proteomes" id="UP000032289">
    <property type="component" value="Unassembled WGS sequence"/>
</dbReference>
<dbReference type="PATRIC" id="fig|137591.24.peg.1407"/>
<proteinExistence type="predicted"/>
<organism evidence="1 2">
    <name type="scientific">Weissella cibaria</name>
    <dbReference type="NCBI Taxonomy" id="137591"/>
    <lineage>
        <taxon>Bacteria</taxon>
        <taxon>Bacillati</taxon>
        <taxon>Bacillota</taxon>
        <taxon>Bacilli</taxon>
        <taxon>Lactobacillales</taxon>
        <taxon>Lactobacillaceae</taxon>
        <taxon>Weissella</taxon>
    </lineage>
</organism>
<dbReference type="AlphaFoldDB" id="A0A0D1LY60"/>
<protein>
    <submittedName>
        <fullName evidence="1">Uncharacterized protein</fullName>
    </submittedName>
</protein>
<name>A0A0D1LY60_9LACO</name>
<evidence type="ECO:0000313" key="1">
    <source>
        <dbReference type="EMBL" id="KIU23427.1"/>
    </source>
</evidence>
<dbReference type="EMBL" id="JWHT01000034">
    <property type="protein sequence ID" value="KIU23427.1"/>
    <property type="molecule type" value="Genomic_DNA"/>
</dbReference>
<accession>A0A0D1LY60</accession>
<reference evidence="1 2" key="1">
    <citation type="journal article" date="2015" name="Microbiology (Mosc.)">
        <title>Genomics of the Weissella cibaria species with an examination of its metabolic traits.</title>
        <authorList>
            <person name="Lynch K.M."/>
            <person name="Lucid A."/>
            <person name="Arendt E.K."/>
            <person name="Sleator R.D."/>
            <person name="Lucey B."/>
            <person name="Coffey A."/>
        </authorList>
    </citation>
    <scope>NUCLEOTIDE SEQUENCE [LARGE SCALE GENOMIC DNA]</scope>
    <source>
        <strain evidence="1 2">AB3b</strain>
    </source>
</reference>
<gene>
    <name evidence="1" type="ORF">ab3b_01438</name>
</gene>
<evidence type="ECO:0000313" key="2">
    <source>
        <dbReference type="Proteomes" id="UP000032289"/>
    </source>
</evidence>